<dbReference type="Proteomes" id="UP000002931">
    <property type="component" value="Unassembled WGS sequence"/>
</dbReference>
<dbReference type="InterPro" id="IPR056148">
    <property type="entry name" value="NQRA_2nd"/>
</dbReference>
<proteinExistence type="inferred from homology"/>
<evidence type="ECO:0000313" key="13">
    <source>
        <dbReference type="Proteomes" id="UP000002931"/>
    </source>
</evidence>
<evidence type="ECO:0000256" key="6">
    <source>
        <dbReference type="ARBA" id="ARBA00023075"/>
    </source>
</evidence>
<evidence type="ECO:0000259" key="11">
    <source>
        <dbReference type="Pfam" id="PF24836"/>
    </source>
</evidence>
<gene>
    <name evidence="8" type="primary">nqrA</name>
    <name evidence="12" type="ORF">RB2654_06694</name>
</gene>
<dbReference type="InterPro" id="IPR056147">
    <property type="entry name" value="NQRA_N"/>
</dbReference>
<evidence type="ECO:0000256" key="4">
    <source>
        <dbReference type="ARBA" id="ARBA00023053"/>
    </source>
</evidence>
<keyword evidence="3 8" id="KW-0520">NAD</keyword>
<evidence type="ECO:0000256" key="2">
    <source>
        <dbReference type="ARBA" id="ARBA00022967"/>
    </source>
</evidence>
<keyword evidence="12" id="KW-0560">Oxidoreductase</keyword>
<evidence type="ECO:0000259" key="9">
    <source>
        <dbReference type="Pfam" id="PF05896"/>
    </source>
</evidence>
<dbReference type="InterPro" id="IPR022615">
    <property type="entry name" value="NqrA_C_domain"/>
</dbReference>
<protein>
    <recommendedName>
        <fullName evidence="8">Na(+)-translocating NADH-quinone reductase subunit A</fullName>
        <shortName evidence="8">Na(+)-NQR subunit A</shortName>
        <shortName evidence="8">Na(+)-translocating NQR subunit A</shortName>
        <ecNumber evidence="8">7.2.1.1</ecNumber>
    </recommendedName>
    <alternativeName>
        <fullName evidence="8">NQR complex subunit A</fullName>
    </alternativeName>
    <alternativeName>
        <fullName evidence="8">NQR-1 subunit A</fullName>
    </alternativeName>
</protein>
<dbReference type="eggNOG" id="COG1726">
    <property type="taxonomic scope" value="Bacteria"/>
</dbReference>
<dbReference type="STRING" id="314271.RB2654_06694"/>
<dbReference type="AlphaFoldDB" id="A3VG01"/>
<comment type="function">
    <text evidence="8">NQR complex catalyzes the reduction of ubiquinone-1 to ubiquinol by two successive reactions, coupled with the transport of Na(+) ions from the cytoplasm to the periplasm. NqrA to NqrE are probably involved in the second step, the conversion of ubisemiquinone to ubiquinol.</text>
</comment>
<dbReference type="PANTHER" id="PTHR37839:SF1">
    <property type="entry name" value="NA(+)-TRANSLOCATING NADH-QUINONE REDUCTASE SUBUNIT A"/>
    <property type="match status" value="1"/>
</dbReference>
<feature type="domain" description="NqrA N-terminal barrel-sandwich hybrid" evidence="9">
    <location>
        <begin position="9"/>
        <end position="101"/>
    </location>
</feature>
<comment type="caution">
    <text evidence="12">The sequence shown here is derived from an EMBL/GenBank/DDBJ whole genome shotgun (WGS) entry which is preliminary data.</text>
</comment>
<feature type="domain" description="Na(+)-translocating NADH-quinone reductase subunit A C-terminal" evidence="10">
    <location>
        <begin position="266"/>
        <end position="312"/>
    </location>
</feature>
<dbReference type="EC" id="7.2.1.1" evidence="8"/>
<dbReference type="HOGENOM" id="CLU_046656_0_0_5"/>
<feature type="domain" description="NqrA second alpha/beta" evidence="11">
    <location>
        <begin position="118"/>
        <end position="261"/>
    </location>
</feature>
<keyword evidence="6 8" id="KW-0830">Ubiquinone</keyword>
<dbReference type="NCBIfam" id="NF003759">
    <property type="entry name" value="PRK05352.1-2"/>
    <property type="match status" value="1"/>
</dbReference>
<comment type="similarity">
    <text evidence="8">Belongs to the NqrA family.</text>
</comment>
<evidence type="ECO:0000259" key="10">
    <source>
        <dbReference type="Pfam" id="PF11973"/>
    </source>
</evidence>
<sequence length="450" mass="47661">MATTVQNYTLRKGLDLPIAGAVTDATIHTANVGTVALLGHDYRGLKPRLAVEEGDTVAAGAPIFVHKDNPEAQITAPVSGRIRAVHRGARRRLISVEIEVDAGAAAPVDFSVVGDVATREGLVERLAAAGLWTSFRTRPYSKVPLTTDAPAAIYVNAMDTEPLAADPALIIHEAPEAFSRGLEAIAKLTDGNTYLCQSQGASIPGADLAGITPVAFSGPHPAGLPGTHMHFVEPPSATKTVWSIGYQDVIAIGQLLLTGKLDATRVVAITGPLAKPRLVRTVMGASLTELCAGDNPDGLPMRMISGSVLSGHAGEGADAYLGRYDRQITLIEEDHKQIPLGWIRPMGSKFAIQPVLGSAFANKLYSLTTNLNGGRRAMVPTGTFETLMPQDYLPTQLLRSLLVMDTDQAQALGALELDEEDLGLVGFACPAKYEYGMALRDCLTKIEKEG</sequence>
<dbReference type="Pfam" id="PF11973">
    <property type="entry name" value="NQRA_SLBB"/>
    <property type="match status" value="1"/>
</dbReference>
<comment type="subunit">
    <text evidence="8">Composed of six subunits; NqrA, NqrB, NqrC, NqrD, NqrE and NqrF.</text>
</comment>
<name>A3VG01_9RHOB</name>
<evidence type="ECO:0000256" key="5">
    <source>
        <dbReference type="ARBA" id="ARBA00023065"/>
    </source>
</evidence>
<keyword evidence="7 8" id="KW-0739">Sodium transport</keyword>
<dbReference type="GO" id="GO:0006814">
    <property type="term" value="P:sodium ion transport"/>
    <property type="evidence" value="ECO:0007669"/>
    <property type="project" value="UniProtKB-UniRule"/>
</dbReference>
<dbReference type="InterPro" id="IPR008703">
    <property type="entry name" value="NqrA"/>
</dbReference>
<dbReference type="PANTHER" id="PTHR37839">
    <property type="entry name" value="NA(+)-TRANSLOCATING NADH-QUINONE REDUCTASE SUBUNIT A"/>
    <property type="match status" value="1"/>
</dbReference>
<dbReference type="EMBL" id="AAMT01000007">
    <property type="protein sequence ID" value="EAQ12777.1"/>
    <property type="molecule type" value="Genomic_DNA"/>
</dbReference>
<keyword evidence="13" id="KW-1185">Reference proteome</keyword>
<keyword evidence="2 8" id="KW-1278">Translocase</keyword>
<dbReference type="Pfam" id="PF24836">
    <property type="entry name" value="NQRA_2nd"/>
    <property type="match status" value="1"/>
</dbReference>
<dbReference type="Pfam" id="PF05896">
    <property type="entry name" value="NQRA_N"/>
    <property type="match status" value="1"/>
</dbReference>
<keyword evidence="5 8" id="KW-0406">Ion transport</keyword>
<evidence type="ECO:0000256" key="1">
    <source>
        <dbReference type="ARBA" id="ARBA00022448"/>
    </source>
</evidence>
<dbReference type="GO" id="GO:0016655">
    <property type="term" value="F:oxidoreductase activity, acting on NAD(P)H, quinone or similar compound as acceptor"/>
    <property type="evidence" value="ECO:0007669"/>
    <property type="project" value="UniProtKB-UniRule"/>
</dbReference>
<dbReference type="NCBIfam" id="TIGR01936">
    <property type="entry name" value="nqrA"/>
    <property type="match status" value="1"/>
</dbReference>
<comment type="catalytic activity">
    <reaction evidence="8">
        <text>a ubiquinone + n Na(+)(in) + NADH + H(+) = a ubiquinol + n Na(+)(out) + NAD(+)</text>
        <dbReference type="Rhea" id="RHEA:47748"/>
        <dbReference type="Rhea" id="RHEA-COMP:9565"/>
        <dbReference type="Rhea" id="RHEA-COMP:9566"/>
        <dbReference type="ChEBI" id="CHEBI:15378"/>
        <dbReference type="ChEBI" id="CHEBI:16389"/>
        <dbReference type="ChEBI" id="CHEBI:17976"/>
        <dbReference type="ChEBI" id="CHEBI:29101"/>
        <dbReference type="ChEBI" id="CHEBI:57540"/>
        <dbReference type="ChEBI" id="CHEBI:57945"/>
        <dbReference type="EC" id="7.2.1.1"/>
    </reaction>
</comment>
<evidence type="ECO:0000256" key="8">
    <source>
        <dbReference type="HAMAP-Rule" id="MF_00425"/>
    </source>
</evidence>
<reference evidence="12 13" key="1">
    <citation type="journal article" date="2010" name="J. Bacteriol.">
        <title>Genome sequences of Pelagibaca bermudensis HTCC2601T and Maritimibacter alkaliphilus HTCC2654T, the type strains of two marine Roseobacter genera.</title>
        <authorList>
            <person name="Thrash J.C."/>
            <person name="Cho J.C."/>
            <person name="Ferriera S."/>
            <person name="Johnson J."/>
            <person name="Vergin K.L."/>
            <person name="Giovannoni S.J."/>
        </authorList>
    </citation>
    <scope>NUCLEOTIDE SEQUENCE [LARGE SCALE GENOMIC DNA]</scope>
    <source>
        <strain evidence="12 13">HTCC2654</strain>
    </source>
</reference>
<keyword evidence="4 8" id="KW-0915">Sodium</keyword>
<accession>A3VG01</accession>
<organism evidence="12 13">
    <name type="scientific">Maritimibacter alkaliphilus HTCC2654</name>
    <dbReference type="NCBI Taxonomy" id="314271"/>
    <lineage>
        <taxon>Bacteria</taxon>
        <taxon>Pseudomonadati</taxon>
        <taxon>Pseudomonadota</taxon>
        <taxon>Alphaproteobacteria</taxon>
        <taxon>Rhodobacterales</taxon>
        <taxon>Roseobacteraceae</taxon>
        <taxon>Maritimibacter</taxon>
    </lineage>
</organism>
<evidence type="ECO:0000256" key="3">
    <source>
        <dbReference type="ARBA" id="ARBA00023027"/>
    </source>
</evidence>
<keyword evidence="1 8" id="KW-0813">Transport</keyword>
<evidence type="ECO:0000256" key="7">
    <source>
        <dbReference type="ARBA" id="ARBA00023201"/>
    </source>
</evidence>
<dbReference type="HAMAP" id="MF_00425">
    <property type="entry name" value="NqrA"/>
    <property type="match status" value="1"/>
</dbReference>
<evidence type="ECO:0000313" key="12">
    <source>
        <dbReference type="EMBL" id="EAQ12777.1"/>
    </source>
</evidence>